<organism evidence="5 6">
    <name type="scientific">Pseudahrensia aquimaris</name>
    <dbReference type="NCBI Taxonomy" id="744461"/>
    <lineage>
        <taxon>Bacteria</taxon>
        <taxon>Pseudomonadati</taxon>
        <taxon>Pseudomonadota</taxon>
        <taxon>Alphaproteobacteria</taxon>
        <taxon>Hyphomicrobiales</taxon>
        <taxon>Ahrensiaceae</taxon>
        <taxon>Pseudahrensia</taxon>
    </lineage>
</organism>
<dbReference type="PANTHER" id="PTHR43434:SF1">
    <property type="entry name" value="PHOSPHOGLYCOLATE PHOSPHATASE"/>
    <property type="match status" value="1"/>
</dbReference>
<protein>
    <recommendedName>
        <fullName evidence="4">phosphoglycolate phosphatase</fullName>
        <ecNumber evidence="4">3.1.3.18</ecNumber>
    </recommendedName>
</protein>
<comment type="catalytic activity">
    <reaction evidence="1">
        <text>2-phosphoglycolate + H2O = glycolate + phosphate</text>
        <dbReference type="Rhea" id="RHEA:14369"/>
        <dbReference type="ChEBI" id="CHEBI:15377"/>
        <dbReference type="ChEBI" id="CHEBI:29805"/>
        <dbReference type="ChEBI" id="CHEBI:43474"/>
        <dbReference type="ChEBI" id="CHEBI:58033"/>
        <dbReference type="EC" id="3.1.3.18"/>
    </reaction>
</comment>
<keyword evidence="6" id="KW-1185">Reference proteome</keyword>
<dbReference type="NCBIfam" id="TIGR01549">
    <property type="entry name" value="HAD-SF-IA-v1"/>
    <property type="match status" value="1"/>
</dbReference>
<dbReference type="Proteomes" id="UP001597101">
    <property type="component" value="Unassembled WGS sequence"/>
</dbReference>
<dbReference type="SUPFAM" id="SSF56784">
    <property type="entry name" value="HAD-like"/>
    <property type="match status" value="1"/>
</dbReference>
<comment type="pathway">
    <text evidence="2">Organic acid metabolism; glycolate biosynthesis; glycolate from 2-phosphoglycolate: step 1/1.</text>
</comment>
<dbReference type="RefSeq" id="WP_377213862.1">
    <property type="nucleotide sequence ID" value="NZ_JBHTJV010000026.1"/>
</dbReference>
<evidence type="ECO:0000313" key="5">
    <source>
        <dbReference type="EMBL" id="MFD0918012.1"/>
    </source>
</evidence>
<dbReference type="SFLD" id="SFLDG01129">
    <property type="entry name" value="C1.5:_HAD__Beta-PGM__Phosphata"/>
    <property type="match status" value="1"/>
</dbReference>
<dbReference type="EMBL" id="JBHTJV010000026">
    <property type="protein sequence ID" value="MFD0918012.1"/>
    <property type="molecule type" value="Genomic_DNA"/>
</dbReference>
<reference evidence="6" key="1">
    <citation type="journal article" date="2019" name="Int. J. Syst. Evol. Microbiol.">
        <title>The Global Catalogue of Microorganisms (GCM) 10K type strain sequencing project: providing services to taxonomists for standard genome sequencing and annotation.</title>
        <authorList>
            <consortium name="The Broad Institute Genomics Platform"/>
            <consortium name="The Broad Institute Genome Sequencing Center for Infectious Disease"/>
            <person name="Wu L."/>
            <person name="Ma J."/>
        </authorList>
    </citation>
    <scope>NUCLEOTIDE SEQUENCE [LARGE SCALE GENOMIC DNA]</scope>
    <source>
        <strain evidence="6">CCUG 60023</strain>
    </source>
</reference>
<comment type="caution">
    <text evidence="5">The sequence shown here is derived from an EMBL/GenBank/DDBJ whole genome shotgun (WGS) entry which is preliminary data.</text>
</comment>
<sequence>MSAENSLPTAPDGGTIVFDLDGTLVDSIRDLLPALNYTIDTQGLAPIQAEEIGKVVGQGALKMIARAFDLQSKPLTPDLHKELLEVFLAQYGKHTAEHTVFFDGCLPLLDRLEADGWILAVCTNKYAHLAESLLKTLGERHRFKALTGGDTFDFKKPDGRHIAATAALAGGNPSATVMVGDSISDIAGAKDADIPVIAVDFGYTDIPVTDLDPDIVISHFDEFDAALTALVAQRFT</sequence>
<keyword evidence="5" id="KW-0378">Hydrolase</keyword>
<dbReference type="InterPro" id="IPR050155">
    <property type="entry name" value="HAD-like_hydrolase_sf"/>
</dbReference>
<dbReference type="Pfam" id="PF13419">
    <property type="entry name" value="HAD_2"/>
    <property type="match status" value="1"/>
</dbReference>
<dbReference type="GO" id="GO:0016787">
    <property type="term" value="F:hydrolase activity"/>
    <property type="evidence" value="ECO:0007669"/>
    <property type="project" value="UniProtKB-KW"/>
</dbReference>
<proteinExistence type="inferred from homology"/>
<evidence type="ECO:0000256" key="2">
    <source>
        <dbReference type="ARBA" id="ARBA00004818"/>
    </source>
</evidence>
<name>A0ABW3FPD5_9HYPH</name>
<dbReference type="EC" id="3.1.3.18" evidence="4"/>
<dbReference type="InterPro" id="IPR041492">
    <property type="entry name" value="HAD_2"/>
</dbReference>
<gene>
    <name evidence="5" type="ORF">ACFQ14_16535</name>
</gene>
<dbReference type="SFLD" id="SFLDS00003">
    <property type="entry name" value="Haloacid_Dehalogenase"/>
    <property type="match status" value="1"/>
</dbReference>
<dbReference type="Gene3D" id="3.40.50.1000">
    <property type="entry name" value="HAD superfamily/HAD-like"/>
    <property type="match status" value="1"/>
</dbReference>
<dbReference type="InterPro" id="IPR036412">
    <property type="entry name" value="HAD-like_sf"/>
</dbReference>
<comment type="similarity">
    <text evidence="3">Belongs to the HAD-like hydrolase superfamily. CbbY/CbbZ/Gph/YieH family.</text>
</comment>
<dbReference type="InterPro" id="IPR023198">
    <property type="entry name" value="PGP-like_dom2"/>
</dbReference>
<dbReference type="Gene3D" id="1.10.150.240">
    <property type="entry name" value="Putative phosphatase, domain 2"/>
    <property type="match status" value="1"/>
</dbReference>
<dbReference type="InterPro" id="IPR023214">
    <property type="entry name" value="HAD_sf"/>
</dbReference>
<evidence type="ECO:0000256" key="4">
    <source>
        <dbReference type="ARBA" id="ARBA00013078"/>
    </source>
</evidence>
<evidence type="ECO:0000256" key="1">
    <source>
        <dbReference type="ARBA" id="ARBA00000830"/>
    </source>
</evidence>
<accession>A0ABW3FPD5</accession>
<evidence type="ECO:0000313" key="6">
    <source>
        <dbReference type="Proteomes" id="UP001597101"/>
    </source>
</evidence>
<dbReference type="PANTHER" id="PTHR43434">
    <property type="entry name" value="PHOSPHOGLYCOLATE PHOSPHATASE"/>
    <property type="match status" value="1"/>
</dbReference>
<evidence type="ECO:0000256" key="3">
    <source>
        <dbReference type="ARBA" id="ARBA00006171"/>
    </source>
</evidence>
<dbReference type="InterPro" id="IPR006439">
    <property type="entry name" value="HAD-SF_hydro_IA"/>
</dbReference>